<sequence length="444" mass="51111">MSDEHTKYSVLMRRLERRNARLTSSCQNATQELSFLLRDFTKYIERHIDNSPTDLSNGDRMSNMVLVSEIIMEDLFDLLSKYHHASGNILNMCTQMHQPIDSSDISSLCNYDFTKGSVEGFLDQPLDEKYFIEHLFSCTRLRCMLETSFGLQEAGLLSQISYLKGVSTTREEISSDITEEYLRELEVECTKLASELATLNQLEVIQVQSRNKLVEKQNQLKHMNDVEEILRQENSWLRFLTSIIDLEHNSCKQALEELISISQSLHTLKDYSVQLLEKSSSLYQSDGPIECDESVRNDVSKHFEDAVIHLLLTSPLPSELSEKLKTTENRSEIILDILRSLKSRLVSSKDSIKIESEKLDKYIQQIRKQLLGLKKTFDLPDSLVSCDAPSHLEQLNPERIRFSWRGLCSTELTDLFVDTCNDINGLVEQLDRLELEADITFPHL</sequence>
<reference evidence="2" key="1">
    <citation type="submission" date="2022-06" db="EMBL/GenBank/DDBJ databases">
        <authorList>
            <person name="Berger JAMES D."/>
            <person name="Berger JAMES D."/>
        </authorList>
    </citation>
    <scope>NUCLEOTIDE SEQUENCE [LARGE SCALE GENOMIC DNA]</scope>
</reference>
<accession>A0AA85EUS9</accession>
<evidence type="ECO:0000313" key="3">
    <source>
        <dbReference type="WBParaSite" id="SRDH1_24720.1"/>
    </source>
</evidence>
<feature type="coiled-coil region" evidence="1">
    <location>
        <begin position="182"/>
        <end position="233"/>
    </location>
</feature>
<reference evidence="3" key="2">
    <citation type="submission" date="2023-11" db="UniProtKB">
        <authorList>
            <consortium name="WormBaseParasite"/>
        </authorList>
    </citation>
    <scope>IDENTIFICATION</scope>
</reference>
<evidence type="ECO:0000256" key="1">
    <source>
        <dbReference type="SAM" id="Coils"/>
    </source>
</evidence>
<keyword evidence="1" id="KW-0175">Coiled coil</keyword>
<evidence type="ECO:0000313" key="2">
    <source>
        <dbReference type="Proteomes" id="UP000050792"/>
    </source>
</evidence>
<organism evidence="2 3">
    <name type="scientific">Schistosoma rodhaini</name>
    <dbReference type="NCBI Taxonomy" id="6188"/>
    <lineage>
        <taxon>Eukaryota</taxon>
        <taxon>Metazoa</taxon>
        <taxon>Spiralia</taxon>
        <taxon>Lophotrochozoa</taxon>
        <taxon>Platyhelminthes</taxon>
        <taxon>Trematoda</taxon>
        <taxon>Digenea</taxon>
        <taxon>Strigeidida</taxon>
        <taxon>Schistosomatoidea</taxon>
        <taxon>Schistosomatidae</taxon>
        <taxon>Schistosoma</taxon>
    </lineage>
</organism>
<keyword evidence="2" id="KW-1185">Reference proteome</keyword>
<dbReference type="Proteomes" id="UP000050792">
    <property type="component" value="Unassembled WGS sequence"/>
</dbReference>
<protein>
    <submittedName>
        <fullName evidence="3">Uncharacterized protein</fullName>
    </submittedName>
</protein>
<name>A0AA85EUS9_9TREM</name>
<dbReference type="AlphaFoldDB" id="A0AA85EUS9"/>
<dbReference type="WBParaSite" id="SRDH1_24720.1">
    <property type="protein sequence ID" value="SRDH1_24720.1"/>
    <property type="gene ID" value="SRDH1_24720"/>
</dbReference>
<proteinExistence type="predicted"/>